<evidence type="ECO:0000259" key="3">
    <source>
        <dbReference type="SMART" id="SM00563"/>
    </source>
</evidence>
<comment type="caution">
    <text evidence="4">The sequence shown here is derived from an EMBL/GenBank/DDBJ whole genome shotgun (WGS) entry which is preliminary data.</text>
</comment>
<proteinExistence type="predicted"/>
<accession>A0ABT9W5I5</accession>
<sequence>MLYTIFRSLFRVFFRVFYRYQVIGREHIPAEGGTLLCCNHISNLDPPLLGSSIERKVRYMAKAELFKIPVLSFLIRSFGAFPVKRGGADRQVLKTSLALLKEGNVLGVFPEGTRSRTGELGKAFTGVGLFALKEECSVVPAAILGPYKLFKPIHVVIGKPIDMSDLRQEKVNSELAREATDRIMGHIEQLINQYKKAS</sequence>
<reference evidence="4 5" key="1">
    <citation type="submission" date="2023-07" db="EMBL/GenBank/DDBJ databases">
        <title>Genomic Encyclopedia of Type Strains, Phase IV (KMG-IV): sequencing the most valuable type-strain genomes for metagenomic binning, comparative biology and taxonomic classification.</title>
        <authorList>
            <person name="Goeker M."/>
        </authorList>
    </citation>
    <scope>NUCLEOTIDE SEQUENCE [LARGE SCALE GENOMIC DNA]</scope>
    <source>
        <strain evidence="4 5">DSM 12751</strain>
    </source>
</reference>
<dbReference type="EMBL" id="JAUSTY010000036">
    <property type="protein sequence ID" value="MDQ0168517.1"/>
    <property type="molecule type" value="Genomic_DNA"/>
</dbReference>
<protein>
    <submittedName>
        <fullName evidence="4">1-acyl-sn-glycerol-3-phosphate acyltransferase</fullName>
        <ecNumber evidence="4">2.3.1.51</ecNumber>
    </submittedName>
</protein>
<keyword evidence="5" id="KW-1185">Reference proteome</keyword>
<gene>
    <name evidence="4" type="ORF">J2S11_004479</name>
</gene>
<dbReference type="PANTHER" id="PTHR10434">
    <property type="entry name" value="1-ACYL-SN-GLYCEROL-3-PHOSPHATE ACYLTRANSFERASE"/>
    <property type="match status" value="1"/>
</dbReference>
<dbReference type="SUPFAM" id="SSF69593">
    <property type="entry name" value="Glycerol-3-phosphate (1)-acyltransferase"/>
    <property type="match status" value="1"/>
</dbReference>
<dbReference type="Pfam" id="PF01553">
    <property type="entry name" value="Acyltransferase"/>
    <property type="match status" value="1"/>
</dbReference>
<organism evidence="4 5">
    <name type="scientific">Caldalkalibacillus horti</name>
    <dbReference type="NCBI Taxonomy" id="77523"/>
    <lineage>
        <taxon>Bacteria</taxon>
        <taxon>Bacillati</taxon>
        <taxon>Bacillota</taxon>
        <taxon>Bacilli</taxon>
        <taxon>Bacillales</taxon>
        <taxon>Bacillaceae</taxon>
        <taxon>Caldalkalibacillus</taxon>
    </lineage>
</organism>
<keyword evidence="2 4" id="KW-0012">Acyltransferase</keyword>
<dbReference type="GO" id="GO:0003841">
    <property type="term" value="F:1-acylglycerol-3-phosphate O-acyltransferase activity"/>
    <property type="evidence" value="ECO:0007669"/>
    <property type="project" value="UniProtKB-EC"/>
</dbReference>
<name>A0ABT9W5I5_9BACI</name>
<keyword evidence="1 4" id="KW-0808">Transferase</keyword>
<evidence type="ECO:0000256" key="1">
    <source>
        <dbReference type="ARBA" id="ARBA00022679"/>
    </source>
</evidence>
<dbReference type="CDD" id="cd07989">
    <property type="entry name" value="LPLAT_AGPAT-like"/>
    <property type="match status" value="1"/>
</dbReference>
<evidence type="ECO:0000313" key="5">
    <source>
        <dbReference type="Proteomes" id="UP001235840"/>
    </source>
</evidence>
<dbReference type="SMART" id="SM00563">
    <property type="entry name" value="PlsC"/>
    <property type="match status" value="1"/>
</dbReference>
<evidence type="ECO:0000256" key="2">
    <source>
        <dbReference type="ARBA" id="ARBA00023315"/>
    </source>
</evidence>
<dbReference type="PANTHER" id="PTHR10434:SF11">
    <property type="entry name" value="1-ACYL-SN-GLYCEROL-3-PHOSPHATE ACYLTRANSFERASE"/>
    <property type="match status" value="1"/>
</dbReference>
<dbReference type="EC" id="2.3.1.51" evidence="4"/>
<evidence type="ECO:0000313" key="4">
    <source>
        <dbReference type="EMBL" id="MDQ0168517.1"/>
    </source>
</evidence>
<feature type="domain" description="Phospholipid/glycerol acyltransferase" evidence="3">
    <location>
        <begin position="34"/>
        <end position="146"/>
    </location>
</feature>
<dbReference type="InterPro" id="IPR002123">
    <property type="entry name" value="Plipid/glycerol_acylTrfase"/>
</dbReference>
<dbReference type="Proteomes" id="UP001235840">
    <property type="component" value="Unassembled WGS sequence"/>
</dbReference>
<dbReference type="RefSeq" id="WP_307398307.1">
    <property type="nucleotide sequence ID" value="NZ_BAAADK010000024.1"/>
</dbReference>